<feature type="compositionally biased region" description="Basic and acidic residues" evidence="1">
    <location>
        <begin position="67"/>
        <end position="76"/>
    </location>
</feature>
<name>A0A368F4Q9_ANCCA</name>
<protein>
    <recommendedName>
        <fullName evidence="4">SET domain-containing protein</fullName>
    </recommendedName>
</protein>
<dbReference type="AlphaFoldDB" id="A0A368F4Q9"/>
<accession>A0A368F4Q9</accession>
<organism evidence="2 3">
    <name type="scientific">Ancylostoma caninum</name>
    <name type="common">Dog hookworm</name>
    <dbReference type="NCBI Taxonomy" id="29170"/>
    <lineage>
        <taxon>Eukaryota</taxon>
        <taxon>Metazoa</taxon>
        <taxon>Ecdysozoa</taxon>
        <taxon>Nematoda</taxon>
        <taxon>Chromadorea</taxon>
        <taxon>Rhabditida</taxon>
        <taxon>Rhabditina</taxon>
        <taxon>Rhabditomorpha</taxon>
        <taxon>Strongyloidea</taxon>
        <taxon>Ancylostomatidae</taxon>
        <taxon>Ancylostomatinae</taxon>
        <taxon>Ancylostoma</taxon>
    </lineage>
</organism>
<feature type="region of interest" description="Disordered" evidence="1">
    <location>
        <begin position="59"/>
        <end position="84"/>
    </location>
</feature>
<dbReference type="Proteomes" id="UP000252519">
    <property type="component" value="Unassembled WGS sequence"/>
</dbReference>
<reference evidence="2 3" key="1">
    <citation type="submission" date="2014-10" db="EMBL/GenBank/DDBJ databases">
        <title>Draft genome of the hookworm Ancylostoma caninum.</title>
        <authorList>
            <person name="Mitreva M."/>
        </authorList>
    </citation>
    <scope>NUCLEOTIDE SEQUENCE [LARGE SCALE GENOMIC DNA]</scope>
    <source>
        <strain evidence="2 3">Baltimore</strain>
    </source>
</reference>
<evidence type="ECO:0000256" key="1">
    <source>
        <dbReference type="SAM" id="MobiDB-lite"/>
    </source>
</evidence>
<proteinExistence type="predicted"/>
<dbReference type="EMBL" id="JOJR01009723">
    <property type="protein sequence ID" value="RCN25979.1"/>
    <property type="molecule type" value="Genomic_DNA"/>
</dbReference>
<comment type="caution">
    <text evidence="2">The sequence shown here is derived from an EMBL/GenBank/DDBJ whole genome shotgun (WGS) entry which is preliminary data.</text>
</comment>
<evidence type="ECO:0000313" key="2">
    <source>
        <dbReference type="EMBL" id="RCN25979.1"/>
    </source>
</evidence>
<evidence type="ECO:0008006" key="4">
    <source>
        <dbReference type="Google" id="ProtNLM"/>
    </source>
</evidence>
<keyword evidence="3" id="KW-1185">Reference proteome</keyword>
<gene>
    <name evidence="2" type="ORF">ANCCAN_28304</name>
</gene>
<evidence type="ECO:0000313" key="3">
    <source>
        <dbReference type="Proteomes" id="UP000252519"/>
    </source>
</evidence>
<sequence length="185" mass="20501">MFNDEGSSRYSSNHEVKAGEQLLWNYGNKYRGAQLRKNYICNACDPVLNAASTLDLCGSTGSAAEPQEPKPSKEEPSMSQHVSGWQRAPLSTRHLLLSVAMEANVVGLIAPHEGYSGAEDAYQRGREFVSGREGRFVGMLTFPGCGNRLCRLLNATYTDAFKEGRPVVLILRRRFGPKRVNHVVR</sequence>